<dbReference type="Gene3D" id="3.40.1660.10">
    <property type="entry name" value="EreA-like (biosynthetic domain)"/>
    <property type="match status" value="1"/>
</dbReference>
<dbReference type="AlphaFoldDB" id="A0AAD4NJM8"/>
<evidence type="ECO:0000313" key="2">
    <source>
        <dbReference type="Proteomes" id="UP001201812"/>
    </source>
</evidence>
<dbReference type="CDD" id="cd14728">
    <property type="entry name" value="Ere-like"/>
    <property type="match status" value="1"/>
</dbReference>
<evidence type="ECO:0000313" key="1">
    <source>
        <dbReference type="EMBL" id="KAI1728128.1"/>
    </source>
</evidence>
<dbReference type="PANTHER" id="PTHR31299:SF0">
    <property type="entry name" value="ESTERASE, PUTATIVE (AFU_ORTHOLOGUE AFUA_1G05850)-RELATED"/>
    <property type="match status" value="1"/>
</dbReference>
<dbReference type="PANTHER" id="PTHR31299">
    <property type="entry name" value="ESTERASE, PUTATIVE (AFU_ORTHOLOGUE AFUA_1G05850)-RELATED"/>
    <property type="match status" value="1"/>
</dbReference>
<comment type="caution">
    <text evidence="1">The sequence shown here is derived from an EMBL/GenBank/DDBJ whole genome shotgun (WGS) entry which is preliminary data.</text>
</comment>
<dbReference type="InterPro" id="IPR007815">
    <property type="entry name" value="Emycin_Estase"/>
</dbReference>
<dbReference type="EMBL" id="JAKKPZ010000001">
    <property type="protein sequence ID" value="KAI1728128.1"/>
    <property type="molecule type" value="Genomic_DNA"/>
</dbReference>
<dbReference type="InterPro" id="IPR052036">
    <property type="entry name" value="Hydrolase/PRTase-associated"/>
</dbReference>
<accession>A0AAD4NJM8</accession>
<reference evidence="1" key="1">
    <citation type="submission" date="2022-01" db="EMBL/GenBank/DDBJ databases">
        <title>Genome Sequence Resource for Two Populations of Ditylenchus destructor, the Migratory Endoparasitic Phytonematode.</title>
        <authorList>
            <person name="Zhang H."/>
            <person name="Lin R."/>
            <person name="Xie B."/>
        </authorList>
    </citation>
    <scope>NUCLEOTIDE SEQUENCE</scope>
    <source>
        <strain evidence="1">BazhouSP</strain>
    </source>
</reference>
<protein>
    <submittedName>
        <fullName evidence="1">Erythromycin esterase domain-containing protein</fullName>
    </submittedName>
</protein>
<dbReference type="Pfam" id="PF05139">
    <property type="entry name" value="Erythro_esteras"/>
    <property type="match status" value="1"/>
</dbReference>
<dbReference type="SUPFAM" id="SSF159501">
    <property type="entry name" value="EreA/ChaN-like"/>
    <property type="match status" value="1"/>
</dbReference>
<dbReference type="InterPro" id="IPR014622">
    <property type="entry name" value="UCP036794_erythomycin"/>
</dbReference>
<name>A0AAD4NJM8_9BILA</name>
<sequence length="439" mass="49803">MDSLPDLIKESAEPLPNIDDPEFAAKFDKFASADIILIGDGSHGTSEFYRARAAITQRLIEKHGFRIVAVEADWPDCGQIDRYVCGQSLKGGRHPLDGFTRFPLWMWRNEEVASFIEWLKKHNANVDEEGQAHFYGLDLYSMGSSIRAVIDYLDTADPETAKVARERYGCLRPWVEDPSRYGRASLTAGYALCEKKVVGMLVDLLRKRGDLARDDGDSFFDAEMNARVVAGAEQYYREMYYGRDQSWNLRDTHMFESLDRLIEVTGGAKAIVWAHNSHVGDARATSMGQARGELNIGQLCRENYGEDAVCIIGCSTHTGTVAAADNWDGPMRVRPSLRESYERVMYASGLPSFLLDLRQNSDENRQELRKELMRPRLERFIGVIYRPDTERWSHYSQAILPKQMDAFVWFQETSAVHPFEIKQPAGEAPAVEETFPFGL</sequence>
<dbReference type="Proteomes" id="UP001201812">
    <property type="component" value="Unassembled WGS sequence"/>
</dbReference>
<dbReference type="PIRSF" id="PIRSF036794">
    <property type="entry name" value="UCP_erythr_ester"/>
    <property type="match status" value="1"/>
</dbReference>
<proteinExistence type="predicted"/>
<dbReference type="GO" id="GO:0046677">
    <property type="term" value="P:response to antibiotic"/>
    <property type="evidence" value="ECO:0007669"/>
    <property type="project" value="InterPro"/>
</dbReference>
<dbReference type="Gene3D" id="3.30.1870.10">
    <property type="entry name" value="EreA-like, domain 2"/>
    <property type="match status" value="1"/>
</dbReference>
<keyword evidence="2" id="KW-1185">Reference proteome</keyword>
<organism evidence="1 2">
    <name type="scientific">Ditylenchus destructor</name>
    <dbReference type="NCBI Taxonomy" id="166010"/>
    <lineage>
        <taxon>Eukaryota</taxon>
        <taxon>Metazoa</taxon>
        <taxon>Ecdysozoa</taxon>
        <taxon>Nematoda</taxon>
        <taxon>Chromadorea</taxon>
        <taxon>Rhabditida</taxon>
        <taxon>Tylenchina</taxon>
        <taxon>Tylenchomorpha</taxon>
        <taxon>Sphaerularioidea</taxon>
        <taxon>Anguinidae</taxon>
        <taxon>Anguininae</taxon>
        <taxon>Ditylenchus</taxon>
    </lineage>
</organism>
<gene>
    <name evidence="1" type="ORF">DdX_00284</name>
</gene>